<protein>
    <submittedName>
        <fullName evidence="7">Uncharacterized protein</fullName>
    </submittedName>
</protein>
<dbReference type="InterPro" id="IPR006914">
    <property type="entry name" value="VENN_dom"/>
</dbReference>
<evidence type="ECO:0000313" key="8">
    <source>
        <dbReference type="Proteomes" id="UP000027644"/>
    </source>
</evidence>
<evidence type="ECO:0000256" key="1">
    <source>
        <dbReference type="ARBA" id="ARBA00004219"/>
    </source>
</evidence>
<comment type="subcellular location">
    <subcellularLocation>
        <location evidence="1">Target cell</location>
        <location evidence="1">Target cell cytoplasm</location>
    </subcellularLocation>
</comment>
<feature type="domain" description="DUF6883" evidence="6">
    <location>
        <begin position="707"/>
        <end position="816"/>
    </location>
</feature>
<feature type="domain" description="VENN motif-containing" evidence="5">
    <location>
        <begin position="399"/>
        <end position="448"/>
    </location>
</feature>
<sequence>GSSSGSTSLSSGGATNIIGAQVIGKGVSIDAAELNIASLQDKAKYDSKQENISGQVTVGYGASGSASYSKSKIKANYAGVTEQSGIIAGDDGYQIKVKGNTDLKGAIITSASAAEAAGKNSLITGSLTNSDIKNHSDYSGSSIGIGASGNYHGGWDNSSINNQTGESVSNVKGTVGYGSDSGHTSSITHSGINTGNIIITDEAAQQQKTGKTVAETIAAIHTDISSEDYADKAGYLHNNFDKDKVQKELDLQREISQEFSDNMQTASAIINSKKDALKEKLKNTALSPEEREKYEKELSQWNAGGLLLNAIGAGLSAPTNSIGGIVAATASPIVSYQIGQYFKGKDAEGSTAHLVAHAVVGAAVAAAGGNNALAGGLAAAGTEALAPVVSKWLYGKESKDLTADEKATVSSIIGLAGAATGAAVGGSMADVAQGNQAGHTAVDNNALRNSKGESKLNTQEKILNEKLKKAGVQSADDYQRKYDACKTDQCRIQVEKEYLKASDEANKIILNLYMTGQITEEESKILLTSYANKMMRGAGESQRRFGSRIFDLNANEWIPASVIGNADFNQITMLNLVKKMKRSGASDEQIAIRVFQYQIAGSYIGSVSIMQQQVDTLLNSGVSVETVIRALSMKKGRRLTNDEIGLIKNRYSVMLQKQGSKAKAGKGTSAVDDVATITSKDKLSGPTANWNNYTHAEAVIKTGNSGKLANADKAVIDPNKVTSYALNTEHPVGGNKAKVFESALGYNQSNANDLISKIQSGAKTNTAILGKADNHGQRITIDMPITGPNGKTATVRTGWIYDPGSSIPRLTTLYVK</sequence>
<accession>A0A074VC75</accession>
<comment type="caution">
    <text evidence="7">The sequence shown here is derived from an EMBL/GenBank/DDBJ whole genome shotgun (WGS) entry which is preliminary data.</text>
</comment>
<keyword evidence="2" id="KW-0800">Toxin</keyword>
<proteinExistence type="predicted"/>
<reference evidence="7 8" key="1">
    <citation type="journal article" date="2014" name="PLoS Genet.">
        <title>Hidden diversity in honey bee gut symbionts detected by single-cell genomics.</title>
        <authorList>
            <person name="Engel P."/>
            <person name="Stepanauskas R."/>
            <person name="Moran N."/>
        </authorList>
    </citation>
    <scope>NUCLEOTIDE SEQUENCE [LARGE SCALE GENOMIC DNA]</scope>
    <source>
        <strain evidence="7 8">SCGC AB-598-J21</strain>
    </source>
</reference>
<gene>
    <name evidence="7" type="ORF">SASC598J21_007770</name>
</gene>
<dbReference type="GO" id="GO:0090729">
    <property type="term" value="F:toxin activity"/>
    <property type="evidence" value="ECO:0007669"/>
    <property type="project" value="UniProtKB-KW"/>
</dbReference>
<dbReference type="Pfam" id="PF04829">
    <property type="entry name" value="PT-VENN"/>
    <property type="match status" value="1"/>
</dbReference>
<evidence type="ECO:0000259" key="6">
    <source>
        <dbReference type="Pfam" id="PF21814"/>
    </source>
</evidence>
<evidence type="ECO:0000313" key="7">
    <source>
        <dbReference type="EMBL" id="KEQ01437.1"/>
    </source>
</evidence>
<evidence type="ECO:0000256" key="4">
    <source>
        <dbReference type="ARBA" id="ARBA00023026"/>
    </source>
</evidence>
<evidence type="ECO:0000259" key="5">
    <source>
        <dbReference type="Pfam" id="PF04829"/>
    </source>
</evidence>
<feature type="non-terminal residue" evidence="7">
    <location>
        <position position="1"/>
    </location>
</feature>
<dbReference type="EMBL" id="AVQL01000417">
    <property type="protein sequence ID" value="KEQ01437.1"/>
    <property type="molecule type" value="Genomic_DNA"/>
</dbReference>
<organism evidence="7 8">
    <name type="scientific">Snodgrassella alvi SCGC AB-598-J21</name>
    <dbReference type="NCBI Taxonomy" id="1385367"/>
    <lineage>
        <taxon>Bacteria</taxon>
        <taxon>Pseudomonadati</taxon>
        <taxon>Pseudomonadota</taxon>
        <taxon>Betaproteobacteria</taxon>
        <taxon>Neisseriales</taxon>
        <taxon>Neisseriaceae</taxon>
        <taxon>Snodgrassella</taxon>
    </lineage>
</organism>
<dbReference type="Proteomes" id="UP000027644">
    <property type="component" value="Unassembled WGS sequence"/>
</dbReference>
<dbReference type="AlphaFoldDB" id="A0A074VC75"/>
<dbReference type="Pfam" id="PF21814">
    <property type="entry name" value="DUF6883"/>
    <property type="match status" value="1"/>
</dbReference>
<keyword evidence="3" id="KW-1266">Target cell cytoplasm</keyword>
<evidence type="ECO:0000256" key="2">
    <source>
        <dbReference type="ARBA" id="ARBA00022656"/>
    </source>
</evidence>
<dbReference type="InterPro" id="IPR025157">
    <property type="entry name" value="Hemagglutinin_rpt"/>
</dbReference>
<name>A0A074VC75_9NEIS</name>
<dbReference type="GO" id="GO:0003824">
    <property type="term" value="F:catalytic activity"/>
    <property type="evidence" value="ECO:0007669"/>
    <property type="project" value="UniProtKB-ARBA"/>
</dbReference>
<dbReference type="InterPro" id="IPR049250">
    <property type="entry name" value="DUF6883"/>
</dbReference>
<dbReference type="Pfam" id="PF13332">
    <property type="entry name" value="Fil_haemagg_2"/>
    <property type="match status" value="1"/>
</dbReference>
<keyword evidence="4" id="KW-0843">Virulence</keyword>
<evidence type="ECO:0000256" key="3">
    <source>
        <dbReference type="ARBA" id="ARBA00022913"/>
    </source>
</evidence>